<dbReference type="InterPro" id="IPR012677">
    <property type="entry name" value="Nucleotide-bd_a/b_plait_sf"/>
</dbReference>
<dbReference type="EMBL" id="JAFNEN010000028">
    <property type="protein sequence ID" value="KAG8199312.1"/>
    <property type="molecule type" value="Genomic_DNA"/>
</dbReference>
<gene>
    <name evidence="5" type="ORF">JTE90_011779</name>
</gene>
<dbReference type="Gene3D" id="3.30.70.330">
    <property type="match status" value="3"/>
</dbReference>
<sequence>MPPAKKAAAANKKNQMQLKKGKKVVQVQQEEDNEDMDDSDEEEDDQDEESDNAVDNEVDMDLKNGEDDEDENNDDESDEDEDEENDMDEESPKKKQVTVKKEQASEKSKEHSKESREESDVRSLYIGKLPDGVTEQDLKDLSEDIIEIYFPQKTHGGNNRFAFIRFSDEATADSNLTVLQTKTIKDQPLTVDYCGSKSTFNKDARKEDRNARKLYVGNLPEDVTESDFKSLSEDIVEIFISQGPKKYAFLTFDSKEKAESNYGILKDQKIRGQQIYVDHNSSKSGNGLKQISVSGLPLDVTIEQVAGYFKKAFQITLNRSNSQRTATISFDTEQDAKEANDAAKDATISEHKLTSVLCENTENRPERGGFGGRGQFRGGRGNFGGGRGNFGGGRGQFGGGRGQFRGGRNDWGKRSHDGGNFHGGRGGFAKRMRS</sequence>
<feature type="compositionally biased region" description="Acidic residues" evidence="3">
    <location>
        <begin position="29"/>
        <end position="59"/>
    </location>
</feature>
<dbReference type="AlphaFoldDB" id="A0AAV6VRN1"/>
<organism evidence="5 6">
    <name type="scientific">Oedothorax gibbosus</name>
    <dbReference type="NCBI Taxonomy" id="931172"/>
    <lineage>
        <taxon>Eukaryota</taxon>
        <taxon>Metazoa</taxon>
        <taxon>Ecdysozoa</taxon>
        <taxon>Arthropoda</taxon>
        <taxon>Chelicerata</taxon>
        <taxon>Arachnida</taxon>
        <taxon>Araneae</taxon>
        <taxon>Araneomorphae</taxon>
        <taxon>Entelegynae</taxon>
        <taxon>Araneoidea</taxon>
        <taxon>Linyphiidae</taxon>
        <taxon>Erigoninae</taxon>
        <taxon>Oedothorax</taxon>
    </lineage>
</organism>
<comment type="caution">
    <text evidence="5">The sequence shown here is derived from an EMBL/GenBank/DDBJ whole genome shotgun (WGS) entry which is preliminary data.</text>
</comment>
<evidence type="ECO:0000259" key="4">
    <source>
        <dbReference type="PROSITE" id="PS50102"/>
    </source>
</evidence>
<feature type="compositionally biased region" description="Basic and acidic residues" evidence="3">
    <location>
        <begin position="99"/>
        <end position="121"/>
    </location>
</feature>
<proteinExistence type="predicted"/>
<feature type="region of interest" description="Disordered" evidence="3">
    <location>
        <begin position="1"/>
        <end position="121"/>
    </location>
</feature>
<keyword evidence="6" id="KW-1185">Reference proteome</keyword>
<feature type="domain" description="RRM" evidence="4">
    <location>
        <begin position="212"/>
        <end position="282"/>
    </location>
</feature>
<feature type="compositionally biased region" description="Gly residues" evidence="3">
    <location>
        <begin position="368"/>
        <end position="405"/>
    </location>
</feature>
<protein>
    <recommendedName>
        <fullName evidence="4">RRM domain-containing protein</fullName>
    </recommendedName>
</protein>
<dbReference type="GO" id="GO:0003723">
    <property type="term" value="F:RNA binding"/>
    <property type="evidence" value="ECO:0007669"/>
    <property type="project" value="UniProtKB-UniRule"/>
</dbReference>
<dbReference type="InterPro" id="IPR035979">
    <property type="entry name" value="RBD_domain_sf"/>
</dbReference>
<evidence type="ECO:0000256" key="3">
    <source>
        <dbReference type="SAM" id="MobiDB-lite"/>
    </source>
</evidence>
<feature type="compositionally biased region" description="Acidic residues" evidence="3">
    <location>
        <begin position="66"/>
        <end position="89"/>
    </location>
</feature>
<accession>A0AAV6VRN1</accession>
<evidence type="ECO:0000313" key="5">
    <source>
        <dbReference type="EMBL" id="KAG8199312.1"/>
    </source>
</evidence>
<evidence type="ECO:0000256" key="1">
    <source>
        <dbReference type="ARBA" id="ARBA00022884"/>
    </source>
</evidence>
<name>A0AAV6VRN1_9ARAC</name>
<dbReference type="SMART" id="SM00360">
    <property type="entry name" value="RRM"/>
    <property type="match status" value="3"/>
</dbReference>
<dbReference type="PANTHER" id="PTHR21245">
    <property type="entry name" value="HETEROGENEOUS NUCLEAR RIBONUCLEOPROTEIN"/>
    <property type="match status" value="1"/>
</dbReference>
<dbReference type="Proteomes" id="UP000827092">
    <property type="component" value="Unassembled WGS sequence"/>
</dbReference>
<feature type="compositionally biased region" description="Basic and acidic residues" evidence="3">
    <location>
        <begin position="407"/>
        <end position="419"/>
    </location>
</feature>
<dbReference type="CDD" id="cd00590">
    <property type="entry name" value="RRM_SF"/>
    <property type="match status" value="2"/>
</dbReference>
<dbReference type="PROSITE" id="PS50102">
    <property type="entry name" value="RRM"/>
    <property type="match status" value="2"/>
</dbReference>
<evidence type="ECO:0000313" key="6">
    <source>
        <dbReference type="Proteomes" id="UP000827092"/>
    </source>
</evidence>
<feature type="region of interest" description="Disordered" evidence="3">
    <location>
        <begin position="362"/>
        <end position="434"/>
    </location>
</feature>
<dbReference type="Pfam" id="PF00076">
    <property type="entry name" value="RRM_1"/>
    <property type="match status" value="2"/>
</dbReference>
<evidence type="ECO:0000256" key="2">
    <source>
        <dbReference type="PROSITE-ProRule" id="PRU00176"/>
    </source>
</evidence>
<dbReference type="SUPFAM" id="SSF54928">
    <property type="entry name" value="RNA-binding domain, RBD"/>
    <property type="match status" value="2"/>
</dbReference>
<dbReference type="InterPro" id="IPR000504">
    <property type="entry name" value="RRM_dom"/>
</dbReference>
<feature type="compositionally biased region" description="Low complexity" evidence="3">
    <location>
        <begin position="1"/>
        <end position="28"/>
    </location>
</feature>
<feature type="domain" description="RRM" evidence="4">
    <location>
        <begin position="122"/>
        <end position="196"/>
    </location>
</feature>
<reference evidence="5 6" key="1">
    <citation type="journal article" date="2022" name="Nat. Ecol. Evol.">
        <title>A masculinizing supergene underlies an exaggerated male reproductive morph in a spider.</title>
        <authorList>
            <person name="Hendrickx F."/>
            <person name="De Corte Z."/>
            <person name="Sonet G."/>
            <person name="Van Belleghem S.M."/>
            <person name="Kostlbacher S."/>
            <person name="Vangestel C."/>
        </authorList>
    </citation>
    <scope>NUCLEOTIDE SEQUENCE [LARGE SCALE GENOMIC DNA]</scope>
    <source>
        <strain evidence="5">W744_W776</strain>
    </source>
</reference>
<keyword evidence="1 2" id="KW-0694">RNA-binding</keyword>